<name>A0ABD2NH68_9CUCU</name>
<gene>
    <name evidence="1" type="ORF">HHI36_013479</name>
</gene>
<evidence type="ECO:0000313" key="1">
    <source>
        <dbReference type="EMBL" id="KAL3278136.1"/>
    </source>
</evidence>
<proteinExistence type="predicted"/>
<evidence type="ECO:0000313" key="2">
    <source>
        <dbReference type="Proteomes" id="UP001516400"/>
    </source>
</evidence>
<accession>A0ABD2NH68</accession>
<keyword evidence="2" id="KW-1185">Reference proteome</keyword>
<dbReference type="AlphaFoldDB" id="A0ABD2NH68"/>
<organism evidence="1 2">
    <name type="scientific">Cryptolaemus montrouzieri</name>
    <dbReference type="NCBI Taxonomy" id="559131"/>
    <lineage>
        <taxon>Eukaryota</taxon>
        <taxon>Metazoa</taxon>
        <taxon>Ecdysozoa</taxon>
        <taxon>Arthropoda</taxon>
        <taxon>Hexapoda</taxon>
        <taxon>Insecta</taxon>
        <taxon>Pterygota</taxon>
        <taxon>Neoptera</taxon>
        <taxon>Endopterygota</taxon>
        <taxon>Coleoptera</taxon>
        <taxon>Polyphaga</taxon>
        <taxon>Cucujiformia</taxon>
        <taxon>Coccinelloidea</taxon>
        <taxon>Coccinellidae</taxon>
        <taxon>Scymninae</taxon>
        <taxon>Scymnini</taxon>
        <taxon>Cryptolaemus</taxon>
    </lineage>
</organism>
<dbReference type="Proteomes" id="UP001516400">
    <property type="component" value="Unassembled WGS sequence"/>
</dbReference>
<reference evidence="1 2" key="1">
    <citation type="journal article" date="2021" name="BMC Biol.">
        <title>Horizontally acquired antibacterial genes associated with adaptive radiation of ladybird beetles.</title>
        <authorList>
            <person name="Li H.S."/>
            <person name="Tang X.F."/>
            <person name="Huang Y.H."/>
            <person name="Xu Z.Y."/>
            <person name="Chen M.L."/>
            <person name="Du X.Y."/>
            <person name="Qiu B.Y."/>
            <person name="Chen P.T."/>
            <person name="Zhang W."/>
            <person name="Slipinski A."/>
            <person name="Escalona H.E."/>
            <person name="Waterhouse R.M."/>
            <person name="Zwick A."/>
            <person name="Pang H."/>
        </authorList>
    </citation>
    <scope>NUCLEOTIDE SEQUENCE [LARGE SCALE GENOMIC DNA]</scope>
    <source>
        <strain evidence="1">SYSU2018</strain>
    </source>
</reference>
<sequence length="62" mass="6863">KGKTGCNSADKFGVGTSTMSDIKKNTDSILLYTCKLDSEDGSENRKILKRTKNELLEEALYC</sequence>
<comment type="caution">
    <text evidence="1">The sequence shown here is derived from an EMBL/GenBank/DDBJ whole genome shotgun (WGS) entry which is preliminary data.</text>
</comment>
<feature type="non-terminal residue" evidence="1">
    <location>
        <position position="1"/>
    </location>
</feature>
<protein>
    <submittedName>
        <fullName evidence="1">Uncharacterized protein</fullName>
    </submittedName>
</protein>
<dbReference type="EMBL" id="JABFTP020000103">
    <property type="protein sequence ID" value="KAL3278136.1"/>
    <property type="molecule type" value="Genomic_DNA"/>
</dbReference>